<evidence type="ECO:0000313" key="2">
    <source>
        <dbReference type="Proteomes" id="UP000696573"/>
    </source>
</evidence>
<evidence type="ECO:0000313" key="1">
    <source>
        <dbReference type="EMBL" id="CAH0040726.1"/>
    </source>
</evidence>
<accession>A0A9N9W091</accession>
<name>A0A9N9W091_9HYPO</name>
<organism evidence="1 2">
    <name type="scientific">Clonostachys rhizophaga</name>
    <dbReference type="NCBI Taxonomy" id="160324"/>
    <lineage>
        <taxon>Eukaryota</taxon>
        <taxon>Fungi</taxon>
        <taxon>Dikarya</taxon>
        <taxon>Ascomycota</taxon>
        <taxon>Pezizomycotina</taxon>
        <taxon>Sordariomycetes</taxon>
        <taxon>Hypocreomycetidae</taxon>
        <taxon>Hypocreales</taxon>
        <taxon>Bionectriaceae</taxon>
        <taxon>Clonostachys</taxon>
    </lineage>
</organism>
<protein>
    <submittedName>
        <fullName evidence="1">Uncharacterized protein</fullName>
    </submittedName>
</protein>
<comment type="caution">
    <text evidence="1">The sequence shown here is derived from an EMBL/GenBank/DDBJ whole genome shotgun (WGS) entry which is preliminary data.</text>
</comment>
<dbReference type="OrthoDB" id="10460130at2759"/>
<reference evidence="1" key="1">
    <citation type="submission" date="2021-10" db="EMBL/GenBank/DDBJ databases">
        <authorList>
            <person name="Piombo E."/>
        </authorList>
    </citation>
    <scope>NUCLEOTIDE SEQUENCE</scope>
</reference>
<sequence length="159" mass="17483">MPLCNRCRTLTIDEIVDNDVLFHSDICALKSSAERGCEFCVLCWTTIQTASRTQLDKLLSGKSAWPEGQEWTPTMWLRGGHFFEAGSAGVYILVSCGKATWTSATDSDMNGSPSVTSRLEVYQYGFGPSSFPRYLGAHPNIASAGDDALRIKIQTCIFQ</sequence>
<keyword evidence="2" id="KW-1185">Reference proteome</keyword>
<proteinExistence type="predicted"/>
<dbReference type="AlphaFoldDB" id="A0A9N9W091"/>
<dbReference type="Proteomes" id="UP000696573">
    <property type="component" value="Unassembled WGS sequence"/>
</dbReference>
<dbReference type="EMBL" id="CABFNQ020000763">
    <property type="protein sequence ID" value="CAH0040726.1"/>
    <property type="molecule type" value="Genomic_DNA"/>
</dbReference>
<gene>
    <name evidence="1" type="ORF">CRHIZ90672A_00008833</name>
</gene>